<evidence type="ECO:0000313" key="6">
    <source>
        <dbReference type="Proteomes" id="UP000646523"/>
    </source>
</evidence>
<dbReference type="PANTHER" id="PTHR16305">
    <property type="entry name" value="TESTICULAR SOLUBLE ADENYLYL CYCLASE"/>
    <property type="match status" value="1"/>
</dbReference>
<dbReference type="InterPro" id="IPR041664">
    <property type="entry name" value="AAA_16"/>
</dbReference>
<keyword evidence="1" id="KW-0547">Nucleotide-binding</keyword>
<dbReference type="InterPro" id="IPR027417">
    <property type="entry name" value="P-loop_NTPase"/>
</dbReference>
<evidence type="ECO:0000256" key="1">
    <source>
        <dbReference type="ARBA" id="ARBA00022741"/>
    </source>
</evidence>
<dbReference type="Gene3D" id="1.10.10.10">
    <property type="entry name" value="Winged helix-like DNA-binding domain superfamily/Winged helix DNA-binding domain"/>
    <property type="match status" value="1"/>
</dbReference>
<dbReference type="PROSITE" id="PS50043">
    <property type="entry name" value="HTH_LUXR_2"/>
    <property type="match status" value="1"/>
</dbReference>
<dbReference type="EMBL" id="BMNH01000015">
    <property type="protein sequence ID" value="GGO74442.1"/>
    <property type="molecule type" value="Genomic_DNA"/>
</dbReference>
<dbReference type="GO" id="GO:0006355">
    <property type="term" value="P:regulation of DNA-templated transcription"/>
    <property type="evidence" value="ECO:0007669"/>
    <property type="project" value="InterPro"/>
</dbReference>
<feature type="domain" description="HTH luxR-type" evidence="4">
    <location>
        <begin position="333"/>
        <end position="393"/>
    </location>
</feature>
<feature type="region of interest" description="Disordered" evidence="3">
    <location>
        <begin position="324"/>
        <end position="343"/>
    </location>
</feature>
<evidence type="ECO:0000256" key="3">
    <source>
        <dbReference type="SAM" id="MobiDB-lite"/>
    </source>
</evidence>
<accession>A0A917Z3Y4</accession>
<dbReference type="SUPFAM" id="SSF52540">
    <property type="entry name" value="P-loop containing nucleoside triphosphate hydrolases"/>
    <property type="match status" value="1"/>
</dbReference>
<reference evidence="5" key="1">
    <citation type="journal article" date="2014" name="Int. J. Syst. Evol. Microbiol.">
        <title>Complete genome sequence of Corynebacterium casei LMG S-19264T (=DSM 44701T), isolated from a smear-ripened cheese.</title>
        <authorList>
            <consortium name="US DOE Joint Genome Institute (JGI-PGF)"/>
            <person name="Walter F."/>
            <person name="Albersmeier A."/>
            <person name="Kalinowski J."/>
            <person name="Ruckert C."/>
        </authorList>
    </citation>
    <scope>NUCLEOTIDE SEQUENCE</scope>
    <source>
        <strain evidence="5">CGMCC 4.7368</strain>
    </source>
</reference>
<proteinExistence type="predicted"/>
<dbReference type="Gene3D" id="3.40.50.300">
    <property type="entry name" value="P-loop containing nucleotide triphosphate hydrolases"/>
    <property type="match status" value="1"/>
</dbReference>
<dbReference type="GO" id="GO:0003677">
    <property type="term" value="F:DNA binding"/>
    <property type="evidence" value="ECO:0007669"/>
    <property type="project" value="InterPro"/>
</dbReference>
<dbReference type="CDD" id="cd06170">
    <property type="entry name" value="LuxR_C_like"/>
    <property type="match status" value="1"/>
</dbReference>
<dbReference type="PANTHER" id="PTHR16305:SF35">
    <property type="entry name" value="TRANSCRIPTIONAL ACTIVATOR DOMAIN"/>
    <property type="match status" value="1"/>
</dbReference>
<dbReference type="SUPFAM" id="SSF46894">
    <property type="entry name" value="C-terminal effector domain of the bipartite response regulators"/>
    <property type="match status" value="1"/>
</dbReference>
<evidence type="ECO:0000259" key="4">
    <source>
        <dbReference type="PROSITE" id="PS50043"/>
    </source>
</evidence>
<dbReference type="InterPro" id="IPR036388">
    <property type="entry name" value="WH-like_DNA-bd_sf"/>
</dbReference>
<protein>
    <recommendedName>
        <fullName evidence="4">HTH luxR-type domain-containing protein</fullName>
    </recommendedName>
</protein>
<dbReference type="Pfam" id="PF13191">
    <property type="entry name" value="AAA_16"/>
    <property type="match status" value="1"/>
</dbReference>
<organism evidence="5 6">
    <name type="scientific">Nonomuraea cavernae</name>
    <dbReference type="NCBI Taxonomy" id="2045107"/>
    <lineage>
        <taxon>Bacteria</taxon>
        <taxon>Bacillati</taxon>
        <taxon>Actinomycetota</taxon>
        <taxon>Actinomycetes</taxon>
        <taxon>Streptosporangiales</taxon>
        <taxon>Streptosporangiaceae</taxon>
        <taxon>Nonomuraea</taxon>
    </lineage>
</organism>
<evidence type="ECO:0000256" key="2">
    <source>
        <dbReference type="ARBA" id="ARBA00022840"/>
    </source>
</evidence>
<gene>
    <name evidence="5" type="ORF">GCM10012289_47100</name>
</gene>
<dbReference type="InterPro" id="IPR016032">
    <property type="entry name" value="Sig_transdc_resp-reg_C-effctor"/>
</dbReference>
<dbReference type="GO" id="GO:0004016">
    <property type="term" value="F:adenylate cyclase activity"/>
    <property type="evidence" value="ECO:0007669"/>
    <property type="project" value="TreeGrafter"/>
</dbReference>
<dbReference type="InterPro" id="IPR000792">
    <property type="entry name" value="Tscrpt_reg_LuxR_C"/>
</dbReference>
<dbReference type="Pfam" id="PF00196">
    <property type="entry name" value="GerE"/>
    <property type="match status" value="1"/>
</dbReference>
<comment type="caution">
    <text evidence="5">The sequence shown here is derived from an EMBL/GenBank/DDBJ whole genome shotgun (WGS) entry which is preliminary data.</text>
</comment>
<dbReference type="AlphaFoldDB" id="A0A917Z3Y4"/>
<dbReference type="RefSeq" id="WP_189126329.1">
    <property type="nucleotide sequence ID" value="NZ_BMNH01000015.1"/>
</dbReference>
<dbReference type="GO" id="GO:0005524">
    <property type="term" value="F:ATP binding"/>
    <property type="evidence" value="ECO:0007669"/>
    <property type="project" value="UniProtKB-KW"/>
</dbReference>
<dbReference type="PRINTS" id="PR00038">
    <property type="entry name" value="HTHLUXR"/>
</dbReference>
<evidence type="ECO:0000313" key="5">
    <source>
        <dbReference type="EMBL" id="GGO74442.1"/>
    </source>
</evidence>
<dbReference type="SMART" id="SM00421">
    <property type="entry name" value="HTH_LUXR"/>
    <property type="match status" value="1"/>
</dbReference>
<dbReference type="Proteomes" id="UP000646523">
    <property type="component" value="Unassembled WGS sequence"/>
</dbReference>
<keyword evidence="2" id="KW-0067">ATP-binding</keyword>
<dbReference type="PROSITE" id="PS00622">
    <property type="entry name" value="HTH_LUXR_1"/>
    <property type="match status" value="1"/>
</dbReference>
<keyword evidence="6" id="KW-1185">Reference proteome</keyword>
<dbReference type="GO" id="GO:0005737">
    <property type="term" value="C:cytoplasm"/>
    <property type="evidence" value="ECO:0007669"/>
    <property type="project" value="TreeGrafter"/>
</dbReference>
<name>A0A917Z3Y4_9ACTN</name>
<sequence length="393" mass="42883">MPFVGRQRELRQLTAALSRPPVVILIEGEAGVGKTRLLHELAGHPMLIGRCHPMRFPYGPIVEALRDTCPPADLNPVTGALRPFLPEFAQLLPPAPPPLPDPQVERHRLFRAVLSLLGSLQPITLVVEDAHWVDPGTRQLLAFLARCLPEAVNLVVTYRAEDLAHPVAELLAHLPPHIDHAELALAPLDAGETALLAGHLLPEPRDLWPLTRGVPFAVEELARMLAEGREPGTPPALRDAVLLKLGSLPLAARRLVQAAAVLPEPTGQRTLTAVAGVPPEQGERGLAEAVRRGLLWESPPGRYGLRQPLTRQALCDSITPAARRRLNRRIDGPPQPQGTLSPREEQVVRLAADGLTNREIAEDLFLSPRTVEVHVANALRKLGLSSRRQLRTT</sequence>
<reference evidence="5" key="2">
    <citation type="submission" date="2020-09" db="EMBL/GenBank/DDBJ databases">
        <authorList>
            <person name="Sun Q."/>
            <person name="Zhou Y."/>
        </authorList>
    </citation>
    <scope>NUCLEOTIDE SEQUENCE</scope>
    <source>
        <strain evidence="5">CGMCC 4.7368</strain>
    </source>
</reference>